<dbReference type="GeneID" id="99986083"/>
<sequence>MKLTISLLGLLLGLTAFGQIPTKHYNLKRGIAIQGYDPVSYFEKGEAKKGLESIQYKYNGATYLFASSAHKQAFEANPAQYEPTYGGYCAYAMADGDKVKIDPKTFKVLDGKLYLFYNFGGTNTLKLWNDEEASLLPKADKAWKKIINQ</sequence>
<dbReference type="OrthoDB" id="344729at2"/>
<dbReference type="AlphaFoldDB" id="A0A1I0NP37"/>
<dbReference type="NCBIfam" id="NF041384">
    <property type="entry name" value="YHS_seleno_dom"/>
    <property type="match status" value="1"/>
</dbReference>
<keyword evidence="2" id="KW-1185">Reference proteome</keyword>
<protein>
    <submittedName>
        <fullName evidence="1">YHS domain-containing protein</fullName>
    </submittedName>
</protein>
<gene>
    <name evidence="1" type="ORF">SAMN05216290_1354</name>
</gene>
<evidence type="ECO:0000313" key="1">
    <source>
        <dbReference type="EMBL" id="SEW03146.1"/>
    </source>
</evidence>
<proteinExistence type="predicted"/>
<dbReference type="STRING" id="1267423.SAMN05216290_1354"/>
<name>A0A1I0NP37_9BACT</name>
<reference evidence="2" key="1">
    <citation type="submission" date="2016-10" db="EMBL/GenBank/DDBJ databases">
        <authorList>
            <person name="Varghese N."/>
            <person name="Submissions S."/>
        </authorList>
    </citation>
    <scope>NUCLEOTIDE SEQUENCE [LARGE SCALE GENOMIC DNA]</scope>
    <source>
        <strain evidence="2">CGMCC 1.12402</strain>
    </source>
</reference>
<dbReference type="RefSeq" id="WP_090257744.1">
    <property type="nucleotide sequence ID" value="NZ_FOIR01000001.1"/>
</dbReference>
<dbReference type="Proteomes" id="UP000199437">
    <property type="component" value="Unassembled WGS sequence"/>
</dbReference>
<organism evidence="1 2">
    <name type="scientific">Roseivirga pacifica</name>
    <dbReference type="NCBI Taxonomy" id="1267423"/>
    <lineage>
        <taxon>Bacteria</taxon>
        <taxon>Pseudomonadati</taxon>
        <taxon>Bacteroidota</taxon>
        <taxon>Cytophagia</taxon>
        <taxon>Cytophagales</taxon>
        <taxon>Roseivirgaceae</taxon>
        <taxon>Roseivirga</taxon>
    </lineage>
</organism>
<evidence type="ECO:0000313" key="2">
    <source>
        <dbReference type="Proteomes" id="UP000199437"/>
    </source>
</evidence>
<dbReference type="EMBL" id="FOIR01000001">
    <property type="protein sequence ID" value="SEW03146.1"/>
    <property type="molecule type" value="Genomic_DNA"/>
</dbReference>
<accession>A0A1I0NP37</accession>